<organism evidence="1 2">
    <name type="scientific">Hyalomma asiaticum</name>
    <name type="common">Tick</name>
    <dbReference type="NCBI Taxonomy" id="266040"/>
    <lineage>
        <taxon>Eukaryota</taxon>
        <taxon>Metazoa</taxon>
        <taxon>Ecdysozoa</taxon>
        <taxon>Arthropoda</taxon>
        <taxon>Chelicerata</taxon>
        <taxon>Arachnida</taxon>
        <taxon>Acari</taxon>
        <taxon>Parasitiformes</taxon>
        <taxon>Ixodida</taxon>
        <taxon>Ixodoidea</taxon>
        <taxon>Ixodidae</taxon>
        <taxon>Hyalomminae</taxon>
        <taxon>Hyalomma</taxon>
    </lineage>
</organism>
<proteinExistence type="predicted"/>
<sequence>MASHGNPAWPRGLPCVLALWQVAACLLVSGTLTRGARQPHVVFIVADDLGWNDVPWHNAGLFSPNLARLASEGVILEQYYAQPVCTPWHLGYCNWSYTPTARGFDSFSGFYLGSQDHYTHTAWVNTHAEGFDYRANSTPDWDARNRYSSKLLADDVVEVLDHHAGQNRPLFLYVAFQAVHAPLQVPPKYEVPCTNYQNTNRRLLCAFSSDNGGQILHGGNNWPLRGNKGTLWEGGTRVPAFVAGPVLKKAGYTNSKVVHAVDWFPTLLSLAGLKGAPDGIDGLNQWEVLSEDAAQVRHEFVYNIRKRHHLEGAIRNGDYKFILGDGGHPNGWYPEPDFDEHIEKEDSGNISRALFNVRSDPEEKHDLSSSQPELVVLLEKRLRRLARSLVPEDDPGDDPSGDPRRWGGLYTPGWCTPRR</sequence>
<dbReference type="EMBL" id="CM023481">
    <property type="protein sequence ID" value="KAH6944425.1"/>
    <property type="molecule type" value="Genomic_DNA"/>
</dbReference>
<evidence type="ECO:0000313" key="2">
    <source>
        <dbReference type="Proteomes" id="UP000821845"/>
    </source>
</evidence>
<protein>
    <submittedName>
        <fullName evidence="1">Uncharacterized protein</fullName>
    </submittedName>
</protein>
<name>A0ACB7TBW5_HYAAI</name>
<evidence type="ECO:0000313" key="1">
    <source>
        <dbReference type="EMBL" id="KAH6944425.1"/>
    </source>
</evidence>
<reference evidence="1" key="1">
    <citation type="submission" date="2020-05" db="EMBL/GenBank/DDBJ databases">
        <title>Large-scale comparative analyses of tick genomes elucidate their genetic diversity and vector capacities.</title>
        <authorList>
            <person name="Jia N."/>
            <person name="Wang J."/>
            <person name="Shi W."/>
            <person name="Du L."/>
            <person name="Sun Y."/>
            <person name="Zhan W."/>
            <person name="Jiang J."/>
            <person name="Wang Q."/>
            <person name="Zhang B."/>
            <person name="Ji P."/>
            <person name="Sakyi L.B."/>
            <person name="Cui X."/>
            <person name="Yuan T."/>
            <person name="Jiang B."/>
            <person name="Yang W."/>
            <person name="Lam T.T.-Y."/>
            <person name="Chang Q."/>
            <person name="Ding S."/>
            <person name="Wang X."/>
            <person name="Zhu J."/>
            <person name="Ruan X."/>
            <person name="Zhao L."/>
            <person name="Wei J."/>
            <person name="Que T."/>
            <person name="Du C."/>
            <person name="Cheng J."/>
            <person name="Dai P."/>
            <person name="Han X."/>
            <person name="Huang E."/>
            <person name="Gao Y."/>
            <person name="Liu J."/>
            <person name="Shao H."/>
            <person name="Ye R."/>
            <person name="Li L."/>
            <person name="Wei W."/>
            <person name="Wang X."/>
            <person name="Wang C."/>
            <person name="Yang T."/>
            <person name="Huo Q."/>
            <person name="Li W."/>
            <person name="Guo W."/>
            <person name="Chen H."/>
            <person name="Zhou L."/>
            <person name="Ni X."/>
            <person name="Tian J."/>
            <person name="Zhou Y."/>
            <person name="Sheng Y."/>
            <person name="Liu T."/>
            <person name="Pan Y."/>
            <person name="Xia L."/>
            <person name="Li J."/>
            <person name="Zhao F."/>
            <person name="Cao W."/>
        </authorList>
    </citation>
    <scope>NUCLEOTIDE SEQUENCE</scope>
    <source>
        <strain evidence="1">Hyas-2018</strain>
    </source>
</reference>
<comment type="caution">
    <text evidence="1">The sequence shown here is derived from an EMBL/GenBank/DDBJ whole genome shotgun (WGS) entry which is preliminary data.</text>
</comment>
<gene>
    <name evidence="1" type="ORF">HPB50_003079</name>
</gene>
<dbReference type="Proteomes" id="UP000821845">
    <property type="component" value="Chromosome 1"/>
</dbReference>
<accession>A0ACB7TBW5</accession>
<keyword evidence="2" id="KW-1185">Reference proteome</keyword>